<feature type="compositionally biased region" description="Basic and acidic residues" evidence="2">
    <location>
        <begin position="134"/>
        <end position="143"/>
    </location>
</feature>
<feature type="region of interest" description="Disordered" evidence="2">
    <location>
        <begin position="134"/>
        <end position="191"/>
    </location>
</feature>
<feature type="domain" description="VWFD" evidence="3">
    <location>
        <begin position="1"/>
        <end position="130"/>
    </location>
</feature>
<evidence type="ECO:0000256" key="2">
    <source>
        <dbReference type="SAM" id="MobiDB-lite"/>
    </source>
</evidence>
<dbReference type="InterPro" id="IPR001846">
    <property type="entry name" value="VWF_type-D"/>
</dbReference>
<evidence type="ECO:0000313" key="4">
    <source>
        <dbReference type="EMBL" id="AFO72899.1"/>
    </source>
</evidence>
<dbReference type="EMBL" id="JX081584">
    <property type="protein sequence ID" value="AFO72899.1"/>
    <property type="molecule type" value="mRNA"/>
</dbReference>
<accession>I7DP95</accession>
<dbReference type="PANTHER" id="PTHR23345:SF15">
    <property type="entry name" value="VITELLOGENIN 1-RELATED"/>
    <property type="match status" value="1"/>
</dbReference>
<proteinExistence type="evidence at transcript level"/>
<dbReference type="AlphaFoldDB" id="I7DP95"/>
<dbReference type="PROSITE" id="PS51233">
    <property type="entry name" value="VWFD"/>
    <property type="match status" value="1"/>
</dbReference>
<dbReference type="InterPro" id="IPR050733">
    <property type="entry name" value="Vitellogenin/Apolipophorin"/>
</dbReference>
<name>I7DP95_OSCTI</name>
<protein>
    <submittedName>
        <fullName evidence="4">Vitellogenin 1</fullName>
    </submittedName>
</protein>
<evidence type="ECO:0000259" key="3">
    <source>
        <dbReference type="PROSITE" id="PS51233"/>
    </source>
</evidence>
<gene>
    <name evidence="4" type="primary">vit-1</name>
</gene>
<sequence>AVLIKNVKKNSEEKEIMIMYGATEYEMKLVLGEMKVTVDSKVLHRESEFEQYKVEKIGDMYVVDLGELVVRFDGYTLKVLLSNGEMTRQCGLCGHFDGEKKNDYRTASNEETENLEEFHHSYILKTEECASEMPEKKQYKEYSSDESSSEEYEQNEQMNQWRSQPRRIQKSEEEEKDYDKEESRDETTEPKEQVAIQEFAHKMCFSLETVPTCPKGWEKSRTVEKKVRFGCLPRQSSETRRMVAAIRRGDNVNTSDLQISFVDNMLAPTRCVVA</sequence>
<dbReference type="GO" id="GO:0005319">
    <property type="term" value="F:lipid transporter activity"/>
    <property type="evidence" value="ECO:0007669"/>
    <property type="project" value="TreeGrafter"/>
</dbReference>
<feature type="non-terminal residue" evidence="4">
    <location>
        <position position="1"/>
    </location>
</feature>
<dbReference type="Pfam" id="PF00094">
    <property type="entry name" value="VWD"/>
    <property type="match status" value="1"/>
</dbReference>
<evidence type="ECO:0000256" key="1">
    <source>
        <dbReference type="ARBA" id="ARBA00022729"/>
    </source>
</evidence>
<keyword evidence="1" id="KW-0732">Signal</keyword>
<feature type="compositionally biased region" description="Basic and acidic residues" evidence="2">
    <location>
        <begin position="169"/>
        <end position="191"/>
    </location>
</feature>
<organism evidence="4">
    <name type="scientific">Oscheius tipulae</name>
    <name type="common">Nematode worm</name>
    <dbReference type="NCBI Taxonomy" id="141969"/>
    <lineage>
        <taxon>Eukaryota</taxon>
        <taxon>Metazoa</taxon>
        <taxon>Ecdysozoa</taxon>
        <taxon>Nematoda</taxon>
        <taxon>Chromadorea</taxon>
        <taxon>Rhabditida</taxon>
        <taxon>Rhabditina</taxon>
        <taxon>Rhabditomorpha</taxon>
        <taxon>Rhabditoidea</taxon>
        <taxon>Rhabditidae</taxon>
        <taxon>Rhabditinae</taxon>
        <taxon>Oscheius</taxon>
    </lineage>
</organism>
<reference evidence="4" key="1">
    <citation type="journal article" date="2013" name="PLoS ONE">
        <title>The molecular and structural characterization of two vitellogenins from the free-living nematode Oscheius tipulae.</title>
        <authorList>
            <person name="Almenara D.P."/>
            <person name="de Moura J.P."/>
            <person name="Scarabotto C.P."/>
            <person name="Zingali R.B."/>
            <person name="Winter C.E."/>
        </authorList>
    </citation>
    <scope>NUCLEOTIDE SEQUENCE</scope>
</reference>
<dbReference type="PANTHER" id="PTHR23345">
    <property type="entry name" value="VITELLOGENIN-RELATED"/>
    <property type="match status" value="1"/>
</dbReference>